<dbReference type="PROSITE" id="PS00688">
    <property type="entry name" value="SIGMA54_INTERACT_3"/>
    <property type="match status" value="1"/>
</dbReference>
<feature type="domain" description="Sigma-54 factor interaction" evidence="7">
    <location>
        <begin position="149"/>
        <end position="378"/>
    </location>
</feature>
<dbReference type="Pfam" id="PF00158">
    <property type="entry name" value="Sigma54_activat"/>
    <property type="match status" value="1"/>
</dbReference>
<dbReference type="EMBL" id="SRLC01000002">
    <property type="protein sequence ID" value="TGE21637.1"/>
    <property type="molecule type" value="Genomic_DNA"/>
</dbReference>
<evidence type="ECO:0000259" key="7">
    <source>
        <dbReference type="PROSITE" id="PS50045"/>
    </source>
</evidence>
<evidence type="ECO:0000313" key="9">
    <source>
        <dbReference type="EMBL" id="TGE21637.1"/>
    </source>
</evidence>
<dbReference type="InterPro" id="IPR002078">
    <property type="entry name" value="Sigma_54_int"/>
</dbReference>
<dbReference type="SMART" id="SM00448">
    <property type="entry name" value="REC"/>
    <property type="match status" value="1"/>
</dbReference>
<dbReference type="SMART" id="SM00382">
    <property type="entry name" value="AAA"/>
    <property type="match status" value="1"/>
</dbReference>
<keyword evidence="2" id="KW-0067">ATP-binding</keyword>
<evidence type="ECO:0000256" key="4">
    <source>
        <dbReference type="ARBA" id="ARBA00023163"/>
    </source>
</evidence>
<dbReference type="RefSeq" id="WP_135464183.1">
    <property type="nucleotide sequence ID" value="NZ_SRLC01000002.1"/>
</dbReference>
<dbReference type="Gene3D" id="3.40.50.2300">
    <property type="match status" value="1"/>
</dbReference>
<dbReference type="Gene3D" id="1.10.10.60">
    <property type="entry name" value="Homeodomain-like"/>
    <property type="match status" value="1"/>
</dbReference>
<dbReference type="PANTHER" id="PTHR32071:SF81">
    <property type="entry name" value="PROPIONATE CATABOLISM OPERON REGULATORY PROTEIN"/>
    <property type="match status" value="1"/>
</dbReference>
<evidence type="ECO:0000256" key="5">
    <source>
        <dbReference type="PROSITE-ProRule" id="PRU00169"/>
    </source>
</evidence>
<proteinExistence type="predicted"/>
<feature type="modified residue" description="4-aspartylphosphate" evidence="5">
    <location>
        <position position="57"/>
    </location>
</feature>
<dbReference type="FunFam" id="3.40.50.300:FF:000006">
    <property type="entry name" value="DNA-binding transcriptional regulator NtrC"/>
    <property type="match status" value="1"/>
</dbReference>
<dbReference type="GO" id="GO:0006355">
    <property type="term" value="P:regulation of DNA-templated transcription"/>
    <property type="evidence" value="ECO:0007669"/>
    <property type="project" value="InterPro"/>
</dbReference>
<dbReference type="Pfam" id="PF00072">
    <property type="entry name" value="Response_reg"/>
    <property type="match status" value="1"/>
</dbReference>
<dbReference type="PROSITE" id="PS50110">
    <property type="entry name" value="RESPONSE_REGULATORY"/>
    <property type="match status" value="1"/>
</dbReference>
<organism evidence="9 10">
    <name type="scientific">Hymenobacter aquaticus</name>
    <dbReference type="NCBI Taxonomy" id="1867101"/>
    <lineage>
        <taxon>Bacteria</taxon>
        <taxon>Pseudomonadati</taxon>
        <taxon>Bacteroidota</taxon>
        <taxon>Cytophagia</taxon>
        <taxon>Cytophagales</taxon>
        <taxon>Hymenobacteraceae</taxon>
        <taxon>Hymenobacter</taxon>
    </lineage>
</organism>
<evidence type="ECO:0000259" key="8">
    <source>
        <dbReference type="PROSITE" id="PS50110"/>
    </source>
</evidence>
<dbReference type="Gene3D" id="3.40.50.300">
    <property type="entry name" value="P-loop containing nucleotide triphosphate hydrolases"/>
    <property type="match status" value="1"/>
</dbReference>
<protein>
    <submittedName>
        <fullName evidence="9">Sigma-54-dependent Fis family transcriptional regulator</fullName>
    </submittedName>
</protein>
<gene>
    <name evidence="9" type="ORF">E5K00_15280</name>
</gene>
<dbReference type="SUPFAM" id="SSF52540">
    <property type="entry name" value="P-loop containing nucleoside triphosphate hydrolases"/>
    <property type="match status" value="1"/>
</dbReference>
<dbReference type="OrthoDB" id="9782110at2"/>
<dbReference type="GO" id="GO:0000160">
    <property type="term" value="P:phosphorelay signal transduction system"/>
    <property type="evidence" value="ECO:0007669"/>
    <property type="project" value="InterPro"/>
</dbReference>
<dbReference type="InterPro" id="IPR027417">
    <property type="entry name" value="P-loop_NTPase"/>
</dbReference>
<feature type="region of interest" description="Disordered" evidence="6">
    <location>
        <begin position="390"/>
        <end position="412"/>
    </location>
</feature>
<sequence>MPTSPIITIFIVEDNALYGELLEYRLAQNPDHQIRRFTTAQDCLACLHEKPDLITLDYSLPDGSGDQVLRLIKDRLPEVAVIVISGQEDVRTAIGLLHQGAYDYLVKDEETLDRLWNSVGNWRKQLLLRRENQRLREQIGQQYDSERAILGESPQIKQLFTLIDKAARANISVSISGETGTGKELVAKAIHFRSERRNAPFVAVNVAAIPSELLESELFGHEKGAFTGALNRRIGRFEEANRGTLFLDEISEMELSLQAKLLRVLQEREVVRVGGNARIPFDARLVVATHRDLNQRVKEGRFREDLYYRLLGLPIELPPLRDRGHDILLLANSFLQAFCRQNNMTACTLSAAAQSRLLQYHFPGNVRELKAVVELAAVLAESDVIQPQDLSLRGERPGSAPPELPGPEADESLRSQTAAIVQRYLWLYQGNIMEVAARLQIGKSTIYRMVQKREVELPSSSS</sequence>
<dbReference type="AlphaFoldDB" id="A0A4Z0PV85"/>
<keyword evidence="1" id="KW-0547">Nucleotide-binding</keyword>
<keyword evidence="5" id="KW-0597">Phosphoprotein</keyword>
<keyword evidence="10" id="KW-1185">Reference proteome</keyword>
<evidence type="ECO:0000256" key="1">
    <source>
        <dbReference type="ARBA" id="ARBA00022741"/>
    </source>
</evidence>
<dbReference type="GO" id="GO:0005524">
    <property type="term" value="F:ATP binding"/>
    <property type="evidence" value="ECO:0007669"/>
    <property type="project" value="UniProtKB-KW"/>
</dbReference>
<keyword evidence="3" id="KW-0805">Transcription regulation</keyword>
<dbReference type="InterPro" id="IPR011006">
    <property type="entry name" value="CheY-like_superfamily"/>
</dbReference>
<dbReference type="CDD" id="cd00156">
    <property type="entry name" value="REC"/>
    <property type="match status" value="1"/>
</dbReference>
<keyword evidence="4" id="KW-0804">Transcription</keyword>
<dbReference type="Gene3D" id="1.10.8.60">
    <property type="match status" value="1"/>
</dbReference>
<evidence type="ECO:0000256" key="6">
    <source>
        <dbReference type="SAM" id="MobiDB-lite"/>
    </source>
</evidence>
<evidence type="ECO:0000256" key="3">
    <source>
        <dbReference type="ARBA" id="ARBA00023015"/>
    </source>
</evidence>
<name>A0A4Z0PV85_9BACT</name>
<evidence type="ECO:0000256" key="2">
    <source>
        <dbReference type="ARBA" id="ARBA00022840"/>
    </source>
</evidence>
<comment type="caution">
    <text evidence="9">The sequence shown here is derived from an EMBL/GenBank/DDBJ whole genome shotgun (WGS) entry which is preliminary data.</text>
</comment>
<dbReference type="InterPro" id="IPR001789">
    <property type="entry name" value="Sig_transdc_resp-reg_receiver"/>
</dbReference>
<accession>A0A4Z0PV85</accession>
<dbReference type="PANTHER" id="PTHR32071">
    <property type="entry name" value="TRANSCRIPTIONAL REGULATORY PROTEIN"/>
    <property type="match status" value="1"/>
</dbReference>
<dbReference type="Proteomes" id="UP000297549">
    <property type="component" value="Unassembled WGS sequence"/>
</dbReference>
<dbReference type="SUPFAM" id="SSF46689">
    <property type="entry name" value="Homeodomain-like"/>
    <property type="match status" value="1"/>
</dbReference>
<dbReference type="InterPro" id="IPR009057">
    <property type="entry name" value="Homeodomain-like_sf"/>
</dbReference>
<dbReference type="PROSITE" id="PS50045">
    <property type="entry name" value="SIGMA54_INTERACT_4"/>
    <property type="match status" value="1"/>
</dbReference>
<dbReference type="CDD" id="cd00009">
    <property type="entry name" value="AAA"/>
    <property type="match status" value="1"/>
</dbReference>
<dbReference type="Pfam" id="PF25601">
    <property type="entry name" value="AAA_lid_14"/>
    <property type="match status" value="1"/>
</dbReference>
<reference evidence="9 10" key="1">
    <citation type="submission" date="2019-04" db="EMBL/GenBank/DDBJ databases">
        <authorList>
            <person name="Feng G."/>
            <person name="Zhang J."/>
            <person name="Zhu H."/>
        </authorList>
    </citation>
    <scope>NUCLEOTIDE SEQUENCE [LARGE SCALE GENOMIC DNA]</scope>
    <source>
        <strain evidence="9 10">JCM 31653</strain>
    </source>
</reference>
<dbReference type="InterPro" id="IPR058031">
    <property type="entry name" value="AAA_lid_NorR"/>
</dbReference>
<evidence type="ECO:0000313" key="10">
    <source>
        <dbReference type="Proteomes" id="UP000297549"/>
    </source>
</evidence>
<dbReference type="InterPro" id="IPR003593">
    <property type="entry name" value="AAA+_ATPase"/>
</dbReference>
<dbReference type="InterPro" id="IPR025944">
    <property type="entry name" value="Sigma_54_int_dom_CS"/>
</dbReference>
<feature type="domain" description="Response regulatory" evidence="8">
    <location>
        <begin position="8"/>
        <end position="122"/>
    </location>
</feature>
<dbReference type="SUPFAM" id="SSF52172">
    <property type="entry name" value="CheY-like"/>
    <property type="match status" value="1"/>
</dbReference>